<gene>
    <name evidence="2" type="ORF">PXEA_LOCUS21122</name>
</gene>
<name>A0A448X4A6_9PLAT</name>
<organism evidence="2 3">
    <name type="scientific">Protopolystoma xenopodis</name>
    <dbReference type="NCBI Taxonomy" id="117903"/>
    <lineage>
        <taxon>Eukaryota</taxon>
        <taxon>Metazoa</taxon>
        <taxon>Spiralia</taxon>
        <taxon>Lophotrochozoa</taxon>
        <taxon>Platyhelminthes</taxon>
        <taxon>Monogenea</taxon>
        <taxon>Polyopisthocotylea</taxon>
        <taxon>Polystomatidea</taxon>
        <taxon>Polystomatidae</taxon>
        <taxon>Protopolystoma</taxon>
    </lineage>
</organism>
<reference evidence="2" key="1">
    <citation type="submission" date="2018-11" db="EMBL/GenBank/DDBJ databases">
        <authorList>
            <consortium name="Pathogen Informatics"/>
        </authorList>
    </citation>
    <scope>NUCLEOTIDE SEQUENCE</scope>
</reference>
<dbReference type="Proteomes" id="UP000784294">
    <property type="component" value="Unassembled WGS sequence"/>
</dbReference>
<comment type="caution">
    <text evidence="2">The sequence shown here is derived from an EMBL/GenBank/DDBJ whole genome shotgun (WGS) entry which is preliminary data.</text>
</comment>
<feature type="transmembrane region" description="Helical" evidence="1">
    <location>
        <begin position="136"/>
        <end position="154"/>
    </location>
</feature>
<keyword evidence="1" id="KW-0472">Membrane</keyword>
<proteinExistence type="predicted"/>
<sequence length="156" mass="17304">MYVRQCHVLLSFIRCPPSFSPSSSDRPAAFPVFPLSRLSSWLLRNNLVVCRGDANAYIAILLHHGALNRLTPTHTITDTGLTEKNEGALYSRFLVVGCAQSSSLVGSTVSELTSISSESVWRGHSKVDSTRRRRRIPLYQLSIGFTGTFMLTLYPT</sequence>
<evidence type="ECO:0000313" key="2">
    <source>
        <dbReference type="EMBL" id="VEL27682.1"/>
    </source>
</evidence>
<accession>A0A448X4A6</accession>
<keyword evidence="1" id="KW-1133">Transmembrane helix</keyword>
<dbReference type="EMBL" id="CAAALY010089000">
    <property type="protein sequence ID" value="VEL27682.1"/>
    <property type="molecule type" value="Genomic_DNA"/>
</dbReference>
<evidence type="ECO:0000313" key="3">
    <source>
        <dbReference type="Proteomes" id="UP000784294"/>
    </source>
</evidence>
<protein>
    <submittedName>
        <fullName evidence="2">Uncharacterized protein</fullName>
    </submittedName>
</protein>
<evidence type="ECO:0000256" key="1">
    <source>
        <dbReference type="SAM" id="Phobius"/>
    </source>
</evidence>
<keyword evidence="3" id="KW-1185">Reference proteome</keyword>
<keyword evidence="1" id="KW-0812">Transmembrane</keyword>
<dbReference type="AlphaFoldDB" id="A0A448X4A6"/>